<dbReference type="InterPro" id="IPR002178">
    <property type="entry name" value="PTS_EIIA_type-2_dom"/>
</dbReference>
<evidence type="ECO:0000256" key="4">
    <source>
        <dbReference type="ARBA" id="ARBA00022597"/>
    </source>
</evidence>
<dbReference type="Pfam" id="PF00359">
    <property type="entry name" value="PTS_EIIA_2"/>
    <property type="match status" value="1"/>
</dbReference>
<evidence type="ECO:0000256" key="2">
    <source>
        <dbReference type="ARBA" id="ARBA00022448"/>
    </source>
</evidence>
<gene>
    <name evidence="8" type="ORF">LA749_04115</name>
</gene>
<dbReference type="InterPro" id="IPR004715">
    <property type="entry name" value="PTS_IIA_fruc"/>
</dbReference>
<dbReference type="GO" id="GO:0005737">
    <property type="term" value="C:cytoplasm"/>
    <property type="evidence" value="ECO:0007669"/>
    <property type="project" value="UniProtKB-SubCell"/>
</dbReference>
<keyword evidence="4" id="KW-0762">Sugar transport</keyword>
<comment type="subcellular location">
    <subcellularLocation>
        <location evidence="1">Cytoplasm</location>
    </subcellularLocation>
</comment>
<dbReference type="Proteomes" id="UP000325393">
    <property type="component" value="Chromosome"/>
</dbReference>
<sequence length="152" mass="16948">MLMEKQNNFLTKDNIVLNLDAKSREDAIAQLSEVLYKNGIITDADKFTRDVLKRESMTTTGIGKHIAIPHGKSTAIKVPSMVFAKNKTPLKWNSLDGSKVTMIFLMAVSTNNGDKEHLKMLAHLSGKLMDDSFVSKLNKANKTKDILNLLED</sequence>
<dbReference type="InterPro" id="IPR016152">
    <property type="entry name" value="PTrfase/Anion_transptr"/>
</dbReference>
<dbReference type="GO" id="GO:0009401">
    <property type="term" value="P:phosphoenolpyruvate-dependent sugar phosphotransferase system"/>
    <property type="evidence" value="ECO:0007669"/>
    <property type="project" value="UniProtKB-KW"/>
</dbReference>
<dbReference type="GO" id="GO:0016020">
    <property type="term" value="C:membrane"/>
    <property type="evidence" value="ECO:0007669"/>
    <property type="project" value="InterPro"/>
</dbReference>
<name>A0A5P5ZKQ4_9LACO</name>
<organism evidence="8 9">
    <name type="scientific">Lactobacillus acetotolerans</name>
    <dbReference type="NCBI Taxonomy" id="1600"/>
    <lineage>
        <taxon>Bacteria</taxon>
        <taxon>Bacillati</taxon>
        <taxon>Bacillota</taxon>
        <taxon>Bacilli</taxon>
        <taxon>Lactobacillales</taxon>
        <taxon>Lactobacillaceae</taxon>
        <taxon>Lactobacillus</taxon>
    </lineage>
</organism>
<feature type="domain" description="PTS EIIA type-2" evidence="7">
    <location>
        <begin position="8"/>
        <end position="152"/>
    </location>
</feature>
<dbReference type="AlphaFoldDB" id="A0A5P5ZKQ4"/>
<dbReference type="OrthoDB" id="95460at2"/>
<evidence type="ECO:0000256" key="3">
    <source>
        <dbReference type="ARBA" id="ARBA00022553"/>
    </source>
</evidence>
<evidence type="ECO:0000256" key="6">
    <source>
        <dbReference type="ARBA" id="ARBA00022683"/>
    </source>
</evidence>
<evidence type="ECO:0000313" key="9">
    <source>
        <dbReference type="Proteomes" id="UP000325393"/>
    </source>
</evidence>
<reference evidence="8 9" key="1">
    <citation type="submission" date="2019-09" db="EMBL/GenBank/DDBJ databases">
        <title>Genome sequencing of Lactobacillus acetotolerans.</title>
        <authorList>
            <person name="Kim K."/>
        </authorList>
    </citation>
    <scope>NUCLEOTIDE SEQUENCE [LARGE SCALE GENOMIC DNA]</scope>
    <source>
        <strain evidence="8 9">LA749</strain>
    </source>
</reference>
<accession>A0A5P5ZKQ4</accession>
<evidence type="ECO:0000256" key="1">
    <source>
        <dbReference type="ARBA" id="ARBA00004496"/>
    </source>
</evidence>
<dbReference type="InterPro" id="IPR051541">
    <property type="entry name" value="PTS_SugarTrans_NitroReg"/>
</dbReference>
<dbReference type="PROSITE" id="PS00372">
    <property type="entry name" value="PTS_EIIA_TYPE_2_HIS"/>
    <property type="match status" value="1"/>
</dbReference>
<dbReference type="EMBL" id="CP044496">
    <property type="protein sequence ID" value="QFG51221.1"/>
    <property type="molecule type" value="Genomic_DNA"/>
</dbReference>
<dbReference type="PANTHER" id="PTHR47738:SF2">
    <property type="entry name" value="PTS SYSTEM FRUCTOSE-LIKE EIIA COMPONENT"/>
    <property type="match status" value="1"/>
</dbReference>
<dbReference type="CDD" id="cd00211">
    <property type="entry name" value="PTS_IIA_fru"/>
    <property type="match status" value="1"/>
</dbReference>
<dbReference type="SUPFAM" id="SSF55804">
    <property type="entry name" value="Phoshotransferase/anion transport protein"/>
    <property type="match status" value="1"/>
</dbReference>
<keyword evidence="3" id="KW-0597">Phosphoprotein</keyword>
<keyword evidence="2" id="KW-0813">Transport</keyword>
<dbReference type="PROSITE" id="PS51094">
    <property type="entry name" value="PTS_EIIA_TYPE_2"/>
    <property type="match status" value="1"/>
</dbReference>
<dbReference type="FunFam" id="3.40.930.10:FF:000009">
    <property type="entry name" value="PTS system, fructose specific IIABC component"/>
    <property type="match status" value="1"/>
</dbReference>
<dbReference type="NCBIfam" id="TIGR00848">
    <property type="entry name" value="fruA"/>
    <property type="match status" value="1"/>
</dbReference>
<dbReference type="Gene3D" id="3.40.930.10">
    <property type="entry name" value="Mannitol-specific EII, Chain A"/>
    <property type="match status" value="1"/>
</dbReference>
<dbReference type="PANTHER" id="PTHR47738">
    <property type="entry name" value="PTS SYSTEM FRUCTOSE-LIKE EIIA COMPONENT-RELATED"/>
    <property type="match status" value="1"/>
</dbReference>
<keyword evidence="6" id="KW-0598">Phosphotransferase system</keyword>
<proteinExistence type="predicted"/>
<keyword evidence="5" id="KW-0808">Transferase</keyword>
<evidence type="ECO:0000256" key="5">
    <source>
        <dbReference type="ARBA" id="ARBA00022679"/>
    </source>
</evidence>
<protein>
    <submittedName>
        <fullName evidence="8">PTS mannose transporter subunit IIAB</fullName>
    </submittedName>
</protein>
<evidence type="ECO:0000313" key="8">
    <source>
        <dbReference type="EMBL" id="QFG51221.1"/>
    </source>
</evidence>
<evidence type="ECO:0000259" key="7">
    <source>
        <dbReference type="PROSITE" id="PS51094"/>
    </source>
</evidence>
<dbReference type="GO" id="GO:0008982">
    <property type="term" value="F:protein-N(PI)-phosphohistidine-sugar phosphotransferase activity"/>
    <property type="evidence" value="ECO:0007669"/>
    <property type="project" value="InterPro"/>
</dbReference>